<dbReference type="Proteomes" id="UP000593579">
    <property type="component" value="Unassembled WGS sequence"/>
</dbReference>
<dbReference type="EMBL" id="JABEZY010170788">
    <property type="protein sequence ID" value="MBA0753176.1"/>
    <property type="molecule type" value="Genomic_DNA"/>
</dbReference>
<gene>
    <name evidence="1" type="ORF">Gogos_021948</name>
</gene>
<reference evidence="1 2" key="1">
    <citation type="journal article" date="2019" name="Genome Biol. Evol.">
        <title>Insights into the evolution of the New World diploid cottons (Gossypium, subgenus Houzingenia) based on genome sequencing.</title>
        <authorList>
            <person name="Grover C.E."/>
            <person name="Arick M.A. 2nd"/>
            <person name="Thrash A."/>
            <person name="Conover J.L."/>
            <person name="Sanders W.S."/>
            <person name="Peterson D.G."/>
            <person name="Frelichowski J.E."/>
            <person name="Scheffler J.A."/>
            <person name="Scheffler B.E."/>
            <person name="Wendel J.F."/>
        </authorList>
    </citation>
    <scope>NUCLEOTIDE SEQUENCE [LARGE SCALE GENOMIC DNA]</scope>
    <source>
        <strain evidence="1">5</strain>
        <tissue evidence="1">Leaf</tissue>
    </source>
</reference>
<name>A0A7J9CXL1_GOSGO</name>
<proteinExistence type="predicted"/>
<feature type="non-terminal residue" evidence="1">
    <location>
        <position position="1"/>
    </location>
</feature>
<comment type="caution">
    <text evidence="1">The sequence shown here is derived from an EMBL/GenBank/DDBJ whole genome shotgun (WGS) entry which is preliminary data.</text>
</comment>
<protein>
    <recommendedName>
        <fullName evidence="3">RNase H type-1 domain-containing protein</fullName>
    </recommendedName>
</protein>
<dbReference type="OrthoDB" id="986023at2759"/>
<keyword evidence="2" id="KW-1185">Reference proteome</keyword>
<dbReference type="AlphaFoldDB" id="A0A7J9CXL1"/>
<organism evidence="1 2">
    <name type="scientific">Gossypium gossypioides</name>
    <name type="common">Mexican cotton</name>
    <name type="synonym">Selera gossypioides</name>
    <dbReference type="NCBI Taxonomy" id="34282"/>
    <lineage>
        <taxon>Eukaryota</taxon>
        <taxon>Viridiplantae</taxon>
        <taxon>Streptophyta</taxon>
        <taxon>Embryophyta</taxon>
        <taxon>Tracheophyta</taxon>
        <taxon>Spermatophyta</taxon>
        <taxon>Magnoliopsida</taxon>
        <taxon>eudicotyledons</taxon>
        <taxon>Gunneridae</taxon>
        <taxon>Pentapetalae</taxon>
        <taxon>rosids</taxon>
        <taxon>malvids</taxon>
        <taxon>Malvales</taxon>
        <taxon>Malvaceae</taxon>
        <taxon>Malvoideae</taxon>
        <taxon>Gossypium</taxon>
    </lineage>
</organism>
<evidence type="ECO:0008006" key="3">
    <source>
        <dbReference type="Google" id="ProtNLM"/>
    </source>
</evidence>
<accession>A0A7J9CXL1</accession>
<sequence length="136" mass="15191">ANNLDLPLFAVRSINDGEDGRGAIRLDPVSSGLSNCAMYFLNKREYLYYKSRDVIASRVTIHENVNSAFAAEAHACLGAKEFKSIKFQHVHRTANTLADIIATESLKQRGGFYLEGAAPRYAVKTLEDEWVREPDL</sequence>
<evidence type="ECO:0000313" key="1">
    <source>
        <dbReference type="EMBL" id="MBA0753176.1"/>
    </source>
</evidence>
<feature type="non-terminal residue" evidence="1">
    <location>
        <position position="136"/>
    </location>
</feature>
<evidence type="ECO:0000313" key="2">
    <source>
        <dbReference type="Proteomes" id="UP000593579"/>
    </source>
</evidence>